<reference evidence="1 2" key="1">
    <citation type="journal article" date="2011" name="J. Bacteriol.">
        <title>Genome sequence of 'Pedosphaera parvula' Ellin514, an aerobic Verrucomicrobial isolate from pasture soil.</title>
        <authorList>
            <person name="Kant R."/>
            <person name="van Passel M.W."/>
            <person name="Sangwan P."/>
            <person name="Palva A."/>
            <person name="Lucas S."/>
            <person name="Copeland A."/>
            <person name="Lapidus A."/>
            <person name="Glavina Del Rio T."/>
            <person name="Dalin E."/>
            <person name="Tice H."/>
            <person name="Bruce D."/>
            <person name="Goodwin L."/>
            <person name="Pitluck S."/>
            <person name="Chertkov O."/>
            <person name="Larimer F.W."/>
            <person name="Land M.L."/>
            <person name="Hauser L."/>
            <person name="Brettin T.S."/>
            <person name="Detter J.C."/>
            <person name="Han S."/>
            <person name="de Vos W.M."/>
            <person name="Janssen P.H."/>
            <person name="Smidt H."/>
        </authorList>
    </citation>
    <scope>NUCLEOTIDE SEQUENCE [LARGE SCALE GENOMIC DNA]</scope>
    <source>
        <strain evidence="1 2">Ellin514</strain>
    </source>
</reference>
<name>B9XDT0_PEDPL</name>
<accession>B9XDT0</accession>
<protein>
    <submittedName>
        <fullName evidence="1">Uncharacterized protein</fullName>
    </submittedName>
</protein>
<proteinExistence type="predicted"/>
<sequence length="46" mass="5314">MNIKQRLKIDCLPVPGLAVGHWTGLNRVKPINSMERETTQIRDEVR</sequence>
<gene>
    <name evidence="1" type="ORF">Cflav_PD6503</name>
</gene>
<evidence type="ECO:0000313" key="1">
    <source>
        <dbReference type="EMBL" id="EEF62226.1"/>
    </source>
</evidence>
<evidence type="ECO:0000313" key="2">
    <source>
        <dbReference type="Proteomes" id="UP000003688"/>
    </source>
</evidence>
<dbReference type="Proteomes" id="UP000003688">
    <property type="component" value="Unassembled WGS sequence"/>
</dbReference>
<keyword evidence="2" id="KW-1185">Reference proteome</keyword>
<organism evidence="1 2">
    <name type="scientific">Pedosphaera parvula (strain Ellin514)</name>
    <dbReference type="NCBI Taxonomy" id="320771"/>
    <lineage>
        <taxon>Bacteria</taxon>
        <taxon>Pseudomonadati</taxon>
        <taxon>Verrucomicrobiota</taxon>
        <taxon>Pedosphaerae</taxon>
        <taxon>Pedosphaerales</taxon>
        <taxon>Pedosphaeraceae</taxon>
        <taxon>Pedosphaera</taxon>
    </lineage>
</organism>
<dbReference type="AlphaFoldDB" id="B9XDT0"/>
<dbReference type="EMBL" id="ABOX02000006">
    <property type="protein sequence ID" value="EEF62226.1"/>
    <property type="molecule type" value="Genomic_DNA"/>
</dbReference>
<feature type="non-terminal residue" evidence="1">
    <location>
        <position position="46"/>
    </location>
</feature>
<comment type="caution">
    <text evidence="1">The sequence shown here is derived from an EMBL/GenBank/DDBJ whole genome shotgun (WGS) entry which is preliminary data.</text>
</comment>